<dbReference type="SUPFAM" id="SSF52540">
    <property type="entry name" value="P-loop containing nucleoside triphosphate hydrolases"/>
    <property type="match status" value="1"/>
</dbReference>
<dbReference type="InterPro" id="IPR006703">
    <property type="entry name" value="G_AIG1"/>
</dbReference>
<dbReference type="CDD" id="cd00882">
    <property type="entry name" value="Ras_like_GTPase"/>
    <property type="match status" value="1"/>
</dbReference>
<keyword evidence="1" id="KW-0547">Nucleotide-binding</keyword>
<dbReference type="Proteomes" id="UP000234323">
    <property type="component" value="Unassembled WGS sequence"/>
</dbReference>
<reference evidence="4 5" key="1">
    <citation type="submission" date="2015-10" db="EMBL/GenBank/DDBJ databases">
        <title>Genome analyses suggest a sexual origin of heterokaryosis in a supposedly ancient asexual fungus.</title>
        <authorList>
            <person name="Ropars J."/>
            <person name="Sedzielewska K."/>
            <person name="Noel J."/>
            <person name="Charron P."/>
            <person name="Farinelli L."/>
            <person name="Marton T."/>
            <person name="Kruger M."/>
            <person name="Pelin A."/>
            <person name="Brachmann A."/>
            <person name="Corradi N."/>
        </authorList>
    </citation>
    <scope>NUCLEOTIDE SEQUENCE [LARGE SCALE GENOMIC DNA]</scope>
    <source>
        <strain evidence="4 5">A4</strain>
    </source>
</reference>
<dbReference type="Pfam" id="PF04548">
    <property type="entry name" value="AIG1"/>
    <property type="match status" value="1"/>
</dbReference>
<dbReference type="VEuPathDB" id="FungiDB:RhiirFUN_010170"/>
<dbReference type="InterPro" id="IPR027417">
    <property type="entry name" value="P-loop_NTPase"/>
</dbReference>
<dbReference type="VEuPathDB" id="FungiDB:FUN_015463"/>
<dbReference type="Gene3D" id="3.40.50.300">
    <property type="entry name" value="P-loop containing nucleotide triphosphate hydrolases"/>
    <property type="match status" value="1"/>
</dbReference>
<dbReference type="VEuPathDB" id="FungiDB:RhiirA1_536646"/>
<dbReference type="EMBL" id="LLXI01000322">
    <property type="protein sequence ID" value="PKY44442.1"/>
    <property type="molecule type" value="Genomic_DNA"/>
</dbReference>
<evidence type="ECO:0000256" key="1">
    <source>
        <dbReference type="ARBA" id="ARBA00022741"/>
    </source>
</evidence>
<feature type="domain" description="AIG1-type G" evidence="3">
    <location>
        <begin position="160"/>
        <end position="296"/>
    </location>
</feature>
<accession>A0A2I1GCU1</accession>
<proteinExistence type="predicted"/>
<evidence type="ECO:0000259" key="3">
    <source>
        <dbReference type="Pfam" id="PF04548"/>
    </source>
</evidence>
<sequence>MKIKQDRKEIENKIRKELIAFNEKIEEIEFLHRQFNVLAVAIISKWTDYTVRVVNYEKEKEEVKKILTKSKRVTGFLNCSEAKEIYEDIKNVFFDNEYLSFQVINLRDSNKKLENRNQELLRSLIKSKQEEININKKIKECKNFAKLETELEDLKKEGIRNILLIGEESKGKSTLANVLCGSEKFHENHHGMRFKEIKVDEFDVEDGRYRVIDTAGISPDCIKNRFRESLSSDLSELTKLIERGINQVFLVIDSGSLPDNKWIEFYRLLNPVIFDDEINDYITVVRTKFPNFKNKESCNIERDLIRSKLRESGIKIPNEKIILVDNPVRDKDTRMYSQRLLRNYLKEHQDIYRPRNLNKLNEIITTGDNEIKKYYTQEESDKIIKQASKVNKVIGGEIIKIGTSTVGLITAILGLAASAASCQIM</sequence>
<dbReference type="GO" id="GO:0005525">
    <property type="term" value="F:GTP binding"/>
    <property type="evidence" value="ECO:0007669"/>
    <property type="project" value="InterPro"/>
</dbReference>
<evidence type="ECO:0000256" key="2">
    <source>
        <dbReference type="SAM" id="Coils"/>
    </source>
</evidence>
<keyword evidence="5" id="KW-1185">Reference proteome</keyword>
<dbReference type="AlphaFoldDB" id="A0A2I1GCU1"/>
<evidence type="ECO:0000313" key="5">
    <source>
        <dbReference type="Proteomes" id="UP000234323"/>
    </source>
</evidence>
<comment type="caution">
    <text evidence="4">The sequence shown here is derived from an EMBL/GenBank/DDBJ whole genome shotgun (WGS) entry which is preliminary data.</text>
</comment>
<evidence type="ECO:0000313" key="4">
    <source>
        <dbReference type="EMBL" id="PKY44442.1"/>
    </source>
</evidence>
<protein>
    <recommendedName>
        <fullName evidence="3">AIG1-type G domain-containing protein</fullName>
    </recommendedName>
</protein>
<keyword evidence="2" id="KW-0175">Coiled coil</keyword>
<feature type="coiled-coil region" evidence="2">
    <location>
        <begin position="103"/>
        <end position="157"/>
    </location>
</feature>
<organism evidence="4 5">
    <name type="scientific">Rhizophagus irregularis</name>
    <dbReference type="NCBI Taxonomy" id="588596"/>
    <lineage>
        <taxon>Eukaryota</taxon>
        <taxon>Fungi</taxon>
        <taxon>Fungi incertae sedis</taxon>
        <taxon>Mucoromycota</taxon>
        <taxon>Glomeromycotina</taxon>
        <taxon>Glomeromycetes</taxon>
        <taxon>Glomerales</taxon>
        <taxon>Glomeraceae</taxon>
        <taxon>Rhizophagus</taxon>
    </lineage>
</organism>
<gene>
    <name evidence="4" type="ORF">RhiirA4_146229</name>
</gene>
<name>A0A2I1GCU1_9GLOM</name>